<evidence type="ECO:0000313" key="3">
    <source>
        <dbReference type="Proteomes" id="UP000236291"/>
    </source>
</evidence>
<protein>
    <submittedName>
        <fullName evidence="2">Survival of motor neuron-related-splicing factor 30</fullName>
    </submittedName>
</protein>
<gene>
    <name evidence="2" type="ORF">L195_g056351</name>
</gene>
<reference evidence="2 3" key="2">
    <citation type="journal article" date="2017" name="Front. Plant Sci.">
        <title>Gene Classification and Mining of Molecular Markers Useful in Red Clover (Trifolium pratense) Breeding.</title>
        <authorList>
            <person name="Istvanek J."/>
            <person name="Dluhosova J."/>
            <person name="Dluhos P."/>
            <person name="Patkova L."/>
            <person name="Nedelnik J."/>
            <person name="Repkova J."/>
        </authorList>
    </citation>
    <scope>NUCLEOTIDE SEQUENCE [LARGE SCALE GENOMIC DNA]</scope>
    <source>
        <strain evidence="3">cv. Tatra</strain>
        <tissue evidence="2">Young leaves</tissue>
    </source>
</reference>
<evidence type="ECO:0000313" key="2">
    <source>
        <dbReference type="EMBL" id="PNX68774.1"/>
    </source>
</evidence>
<organism evidence="2 3">
    <name type="scientific">Trifolium pratense</name>
    <name type="common">Red clover</name>
    <dbReference type="NCBI Taxonomy" id="57577"/>
    <lineage>
        <taxon>Eukaryota</taxon>
        <taxon>Viridiplantae</taxon>
        <taxon>Streptophyta</taxon>
        <taxon>Embryophyta</taxon>
        <taxon>Tracheophyta</taxon>
        <taxon>Spermatophyta</taxon>
        <taxon>Magnoliopsida</taxon>
        <taxon>eudicotyledons</taxon>
        <taxon>Gunneridae</taxon>
        <taxon>Pentapetalae</taxon>
        <taxon>rosids</taxon>
        <taxon>fabids</taxon>
        <taxon>Fabales</taxon>
        <taxon>Fabaceae</taxon>
        <taxon>Papilionoideae</taxon>
        <taxon>50 kb inversion clade</taxon>
        <taxon>NPAAA clade</taxon>
        <taxon>Hologalegina</taxon>
        <taxon>IRL clade</taxon>
        <taxon>Trifolieae</taxon>
        <taxon>Trifolium</taxon>
    </lineage>
</organism>
<dbReference type="STRING" id="57577.A0A2K3KR66"/>
<feature type="compositionally biased region" description="Basic and acidic residues" evidence="1">
    <location>
        <begin position="53"/>
        <end position="68"/>
    </location>
</feature>
<name>A0A2K3KR66_TRIPR</name>
<dbReference type="EMBL" id="ASHM01106422">
    <property type="protein sequence ID" value="PNX68774.1"/>
    <property type="molecule type" value="Genomic_DNA"/>
</dbReference>
<evidence type="ECO:0000256" key="1">
    <source>
        <dbReference type="SAM" id="MobiDB-lite"/>
    </source>
</evidence>
<dbReference type="AlphaFoldDB" id="A0A2K3KR66"/>
<sequence length="84" mass="9488">MYNNNNDNNNIINKIKIRITSIYLASVQVIALTEELLSTAKLNEISPAAQSPKDNKQELHNQFDHQDKFPVGTRVQAVYSDDGE</sequence>
<dbReference type="Proteomes" id="UP000236291">
    <property type="component" value="Unassembled WGS sequence"/>
</dbReference>
<comment type="caution">
    <text evidence="2">The sequence shown here is derived from an EMBL/GenBank/DDBJ whole genome shotgun (WGS) entry which is preliminary data.</text>
</comment>
<feature type="non-terminal residue" evidence="2">
    <location>
        <position position="84"/>
    </location>
</feature>
<feature type="region of interest" description="Disordered" evidence="1">
    <location>
        <begin position="44"/>
        <end position="69"/>
    </location>
</feature>
<reference evidence="2 3" key="1">
    <citation type="journal article" date="2014" name="Am. J. Bot.">
        <title>Genome assembly and annotation for red clover (Trifolium pratense; Fabaceae).</title>
        <authorList>
            <person name="Istvanek J."/>
            <person name="Jaros M."/>
            <person name="Krenek A."/>
            <person name="Repkova J."/>
        </authorList>
    </citation>
    <scope>NUCLEOTIDE SEQUENCE [LARGE SCALE GENOMIC DNA]</scope>
    <source>
        <strain evidence="3">cv. Tatra</strain>
        <tissue evidence="2">Young leaves</tissue>
    </source>
</reference>
<accession>A0A2K3KR66</accession>
<proteinExistence type="predicted"/>